<feature type="domain" description="Sugar 3,4-ketoisomerase QdtA cupin" evidence="1">
    <location>
        <begin position="19"/>
        <end position="130"/>
    </location>
</feature>
<dbReference type="Gene3D" id="2.60.120.10">
    <property type="entry name" value="Jelly Rolls"/>
    <property type="match status" value="1"/>
</dbReference>
<evidence type="ECO:0000313" key="2">
    <source>
        <dbReference type="EMBL" id="SVA49779.1"/>
    </source>
</evidence>
<dbReference type="SUPFAM" id="SSF51182">
    <property type="entry name" value="RmlC-like cupins"/>
    <property type="match status" value="1"/>
</dbReference>
<sequence>MDSGFCVHELERHQTKDTTDSHINGELTVIWRDWDKIIKDPKMVYVNLIDANQIKGPHLHKNRTSYFYCIDGELVIIIKDTENAYHEIKMNSKEPVLVEVSKGIASALINPSDKIVRVLVLADVAWRPDENEMLNVKFQDYDWNKWKKE</sequence>
<dbReference type="InterPro" id="IPR011051">
    <property type="entry name" value="RmlC_Cupin_sf"/>
</dbReference>
<accession>A0A381WB61</accession>
<dbReference type="InterPro" id="IPR008894">
    <property type="entry name" value="QdtA_cupin_dom"/>
</dbReference>
<dbReference type="InterPro" id="IPR014710">
    <property type="entry name" value="RmlC-like_jellyroll"/>
</dbReference>
<protein>
    <recommendedName>
        <fullName evidence="1">Sugar 3,4-ketoisomerase QdtA cupin domain-containing protein</fullName>
    </recommendedName>
</protein>
<name>A0A381WB61_9ZZZZ</name>
<organism evidence="2">
    <name type="scientific">marine metagenome</name>
    <dbReference type="NCBI Taxonomy" id="408172"/>
    <lineage>
        <taxon>unclassified sequences</taxon>
        <taxon>metagenomes</taxon>
        <taxon>ecological metagenomes</taxon>
    </lineage>
</organism>
<evidence type="ECO:0000259" key="1">
    <source>
        <dbReference type="Pfam" id="PF05523"/>
    </source>
</evidence>
<dbReference type="AlphaFoldDB" id="A0A381WB61"/>
<reference evidence="2" key="1">
    <citation type="submission" date="2018-05" db="EMBL/GenBank/DDBJ databases">
        <authorList>
            <person name="Lanie J.A."/>
            <person name="Ng W.-L."/>
            <person name="Kazmierczak K.M."/>
            <person name="Andrzejewski T.M."/>
            <person name="Davidsen T.M."/>
            <person name="Wayne K.J."/>
            <person name="Tettelin H."/>
            <person name="Glass J.I."/>
            <person name="Rusch D."/>
            <person name="Podicherti R."/>
            <person name="Tsui H.-C.T."/>
            <person name="Winkler M.E."/>
        </authorList>
    </citation>
    <scope>NUCLEOTIDE SEQUENCE</scope>
</reference>
<gene>
    <name evidence="2" type="ORF">METZ01_LOCUS102633</name>
</gene>
<dbReference type="EMBL" id="UINC01011261">
    <property type="protein sequence ID" value="SVA49779.1"/>
    <property type="molecule type" value="Genomic_DNA"/>
</dbReference>
<dbReference type="Pfam" id="PF05523">
    <property type="entry name" value="FdtA"/>
    <property type="match status" value="1"/>
</dbReference>
<proteinExistence type="predicted"/>